<evidence type="ECO:0000256" key="4">
    <source>
        <dbReference type="PROSITE-ProRule" id="PRU00050"/>
    </source>
</evidence>
<keyword evidence="1 4" id="KW-0378">Hydrolase</keyword>
<keyword evidence="7" id="KW-1185">Reference proteome</keyword>
<evidence type="ECO:0000256" key="1">
    <source>
        <dbReference type="ARBA" id="ARBA00022801"/>
    </source>
</evidence>
<dbReference type="Pfam" id="PF01339">
    <property type="entry name" value="CheB_methylest"/>
    <property type="match status" value="1"/>
</dbReference>
<dbReference type="Gene3D" id="3.40.50.180">
    <property type="entry name" value="Methylesterase CheB, C-terminal domain"/>
    <property type="match status" value="1"/>
</dbReference>
<dbReference type="EC" id="3.1.1.61" evidence="2"/>
<dbReference type="EMBL" id="CP080096">
    <property type="protein sequence ID" value="QYD73435.1"/>
    <property type="molecule type" value="Genomic_DNA"/>
</dbReference>
<feature type="active site" evidence="4">
    <location>
        <position position="12"/>
    </location>
</feature>
<dbReference type="PANTHER" id="PTHR42872">
    <property type="entry name" value="PROTEIN-GLUTAMATE METHYLESTERASE/PROTEIN-GLUTAMINE GLUTAMINASE"/>
    <property type="match status" value="1"/>
</dbReference>
<dbReference type="RefSeq" id="WP_219803202.1">
    <property type="nucleotide sequence ID" value="NZ_CP080096.1"/>
</dbReference>
<proteinExistence type="predicted"/>
<feature type="domain" description="CheB-type methylesterase" evidence="5">
    <location>
        <begin position="1"/>
        <end position="188"/>
    </location>
</feature>
<dbReference type="Proteomes" id="UP000826462">
    <property type="component" value="Chromosome 2"/>
</dbReference>
<accession>A0ABX8V2Y8</accession>
<dbReference type="InterPro" id="IPR000673">
    <property type="entry name" value="Sig_transdc_resp-reg_Me-estase"/>
</dbReference>
<evidence type="ECO:0000259" key="5">
    <source>
        <dbReference type="PROSITE" id="PS50122"/>
    </source>
</evidence>
<dbReference type="PROSITE" id="PS50122">
    <property type="entry name" value="CHEB"/>
    <property type="match status" value="1"/>
</dbReference>
<evidence type="ECO:0000313" key="6">
    <source>
        <dbReference type="EMBL" id="QYD73435.1"/>
    </source>
</evidence>
<organism evidence="6 7">
    <name type="scientific">Paraburkholderia edwinii</name>
    <dbReference type="NCBI Taxonomy" id="2861782"/>
    <lineage>
        <taxon>Bacteria</taxon>
        <taxon>Pseudomonadati</taxon>
        <taxon>Pseudomonadota</taxon>
        <taxon>Betaproteobacteria</taxon>
        <taxon>Burkholderiales</taxon>
        <taxon>Burkholderiaceae</taxon>
        <taxon>Paraburkholderia</taxon>
    </lineage>
</organism>
<evidence type="ECO:0000313" key="7">
    <source>
        <dbReference type="Proteomes" id="UP000826462"/>
    </source>
</evidence>
<dbReference type="PIRSF" id="PIRSF036461">
    <property type="entry name" value="Chmtx_methlestr"/>
    <property type="match status" value="1"/>
</dbReference>
<comment type="catalytic activity">
    <reaction evidence="3">
        <text>[protein]-L-glutamate 5-O-methyl ester + H2O = L-glutamyl-[protein] + methanol + H(+)</text>
        <dbReference type="Rhea" id="RHEA:23236"/>
        <dbReference type="Rhea" id="RHEA-COMP:10208"/>
        <dbReference type="Rhea" id="RHEA-COMP:10311"/>
        <dbReference type="ChEBI" id="CHEBI:15377"/>
        <dbReference type="ChEBI" id="CHEBI:15378"/>
        <dbReference type="ChEBI" id="CHEBI:17790"/>
        <dbReference type="ChEBI" id="CHEBI:29973"/>
        <dbReference type="ChEBI" id="CHEBI:82795"/>
        <dbReference type="EC" id="3.1.1.61"/>
    </reaction>
</comment>
<dbReference type="InterPro" id="IPR011247">
    <property type="entry name" value="Chemotax_prot-Glu_Me-esterase"/>
</dbReference>
<dbReference type="SUPFAM" id="SSF52738">
    <property type="entry name" value="Methylesterase CheB, C-terminal domain"/>
    <property type="match status" value="1"/>
</dbReference>
<evidence type="ECO:0000256" key="2">
    <source>
        <dbReference type="ARBA" id="ARBA00039140"/>
    </source>
</evidence>
<gene>
    <name evidence="6" type="ORF">KZJ38_27805</name>
</gene>
<keyword evidence="4" id="KW-0145">Chemotaxis</keyword>
<dbReference type="InterPro" id="IPR035909">
    <property type="entry name" value="CheB_C"/>
</dbReference>
<protein>
    <recommendedName>
        <fullName evidence="2">protein-glutamate methylesterase</fullName>
        <ecNumber evidence="2">3.1.1.61</ecNumber>
    </recommendedName>
</protein>
<dbReference type="CDD" id="cd16433">
    <property type="entry name" value="CheB"/>
    <property type="match status" value="1"/>
</dbReference>
<feature type="active site" evidence="4">
    <location>
        <position position="130"/>
    </location>
</feature>
<name>A0ABX8V2Y8_9BURK</name>
<evidence type="ECO:0000256" key="3">
    <source>
        <dbReference type="ARBA" id="ARBA00048267"/>
    </source>
</evidence>
<feature type="active site" evidence="4">
    <location>
        <position position="39"/>
    </location>
</feature>
<reference evidence="6 7" key="1">
    <citation type="submission" date="2021-07" db="EMBL/GenBank/DDBJ databases">
        <title>Paraburkholderia edwinii protects Aspergillus sp. from phenazines by acting as a toxin sponge.</title>
        <authorList>
            <person name="Dahlstrom K.M."/>
            <person name="Newman D.K."/>
        </authorList>
    </citation>
    <scope>NUCLEOTIDE SEQUENCE [LARGE SCALE GENOMIC DNA]</scope>
    <source>
        <strain evidence="6 7">Pe01</strain>
    </source>
</reference>
<dbReference type="PANTHER" id="PTHR42872:SF6">
    <property type="entry name" value="PROTEIN-GLUTAMATE METHYLESTERASE_PROTEIN-GLUTAMINE GLUTAMINASE"/>
    <property type="match status" value="1"/>
</dbReference>
<sequence length="342" mass="36450">MKRRDIVVIAASSGGFHVLRTLAERLPADLPAVVSIVMHIGRHASVLPELLSRWGPLPARFAAHEEAAENGRIYVAPPDRHLLMGKGRFQLSVSAAENFARPAADPLFRSAAMHFGERVIGVVLSGDLDDGAAGLATIRAHGGYGIVQDPAKSAMKSMPLAALQAAGADAIVPPDDLGAAIVAAVQGAVRAPDFVGTADLTALRTEAEIGSGERAGLDELDRIAVRSAITCPECGGVLWRIRDPRPLRYRCHTGHAYSVRSLDEAIAQRTEDALWKAIRAVNERMVFARERRQWAVNSGDPKAASIEEARIDEAETLVEVLRASIARTGASHGPQRAGDDVA</sequence>